<keyword evidence="4" id="KW-1185">Reference proteome</keyword>
<gene>
    <name evidence="3" type="ORF">JTE90_022758</name>
</gene>
<organism evidence="3 4">
    <name type="scientific">Oedothorax gibbosus</name>
    <dbReference type="NCBI Taxonomy" id="931172"/>
    <lineage>
        <taxon>Eukaryota</taxon>
        <taxon>Metazoa</taxon>
        <taxon>Ecdysozoa</taxon>
        <taxon>Arthropoda</taxon>
        <taxon>Chelicerata</taxon>
        <taxon>Arachnida</taxon>
        <taxon>Araneae</taxon>
        <taxon>Araneomorphae</taxon>
        <taxon>Entelegynae</taxon>
        <taxon>Araneoidea</taxon>
        <taxon>Linyphiidae</taxon>
        <taxon>Erigoninae</taxon>
        <taxon>Oedothorax</taxon>
    </lineage>
</organism>
<dbReference type="InterPro" id="IPR009038">
    <property type="entry name" value="GOLD_dom"/>
</dbReference>
<dbReference type="EMBL" id="JAFNEN010000564">
    <property type="protein sequence ID" value="KAG8180409.1"/>
    <property type="molecule type" value="Genomic_DNA"/>
</dbReference>
<dbReference type="PANTHER" id="PTHR23324">
    <property type="entry name" value="SEC14 RELATED PROTEIN"/>
    <property type="match status" value="1"/>
</dbReference>
<evidence type="ECO:0000259" key="1">
    <source>
        <dbReference type="PROSITE" id="PS50191"/>
    </source>
</evidence>
<evidence type="ECO:0000313" key="4">
    <source>
        <dbReference type="Proteomes" id="UP000827092"/>
    </source>
</evidence>
<dbReference type="InterPro" id="IPR011074">
    <property type="entry name" value="CRAL/TRIO_N_dom"/>
</dbReference>
<dbReference type="Gene3D" id="3.40.525.10">
    <property type="entry name" value="CRAL-TRIO lipid binding domain"/>
    <property type="match status" value="1"/>
</dbReference>
<dbReference type="PANTHER" id="PTHR23324:SF83">
    <property type="entry name" value="SEC14-LIKE PROTEIN 2"/>
    <property type="match status" value="1"/>
</dbReference>
<feature type="domain" description="GOLD" evidence="2">
    <location>
        <begin position="332"/>
        <end position="448"/>
    </location>
</feature>
<dbReference type="InterPro" id="IPR036865">
    <property type="entry name" value="CRAL-TRIO_dom_sf"/>
</dbReference>
<dbReference type="InterPro" id="IPR036598">
    <property type="entry name" value="GOLD_dom_sf"/>
</dbReference>
<dbReference type="InterPro" id="IPR036273">
    <property type="entry name" value="CRAL/TRIO_N_dom_sf"/>
</dbReference>
<dbReference type="Gene3D" id="2.60.120.680">
    <property type="entry name" value="GOLD domain"/>
    <property type="match status" value="1"/>
</dbReference>
<evidence type="ECO:0008006" key="5">
    <source>
        <dbReference type="Google" id="ProtNLM"/>
    </source>
</evidence>
<accession>A0AAV6U8L8</accession>
<dbReference type="SUPFAM" id="SSF52087">
    <property type="entry name" value="CRAL/TRIO domain"/>
    <property type="match status" value="1"/>
</dbReference>
<dbReference type="PRINTS" id="PR00180">
    <property type="entry name" value="CRETINALDHBP"/>
</dbReference>
<dbReference type="PROSITE" id="PS50866">
    <property type="entry name" value="GOLD"/>
    <property type="match status" value="1"/>
</dbReference>
<dbReference type="SUPFAM" id="SSF46938">
    <property type="entry name" value="CRAL/TRIO N-terminal domain"/>
    <property type="match status" value="1"/>
</dbReference>
<protein>
    <recommendedName>
        <fullName evidence="5">SEC14-like protein 2</fullName>
    </recommendedName>
</protein>
<sequence>MVQTTRPSGRRSCFLPVVFFEGVVRERSSVDDSALIFTSPALHLKVSIRIGKSSSENNIKMTASDCLNLTQEEREAVEELRRRVFKDLQQTNCKDFKENHTLYRFLKARDFDVDQAEIMMRKAYLWKKQNKIDTLAEEYTPPKILQEYFKNWQICHDKEGCPVVYLPIGKYDSKGLHMSAKYTDIEKFAALEEAKFEKDLDTTSEKLNKRLGGVTYIFDMNGLTFANATDKKGIETAIRLIKINQDIYPERLKLAFLINASNLFTFPFNIVKNFIAAKVIHKFRVYGTEGWQEEILKVIDAKELPKFLGGKRTDPDGNPLCKTIVSQGGKVDEKYYADKTKNSLTKYPDVTKLVLSRASFSEIDLHIDEPGSLIEWDFETRSRDIGFGLFRKESEEELTELVPLQRLETSDFFETGMYKCDKAGDYVALFDNSYSWVRSKEIFYRIRIVKPGDLVNQIEKEST</sequence>
<evidence type="ECO:0000313" key="3">
    <source>
        <dbReference type="EMBL" id="KAG8180409.1"/>
    </source>
</evidence>
<dbReference type="Pfam" id="PF03765">
    <property type="entry name" value="CRAL_TRIO_N"/>
    <property type="match status" value="1"/>
</dbReference>
<dbReference type="CDD" id="cd00170">
    <property type="entry name" value="SEC14"/>
    <property type="match status" value="1"/>
</dbReference>
<reference evidence="3 4" key="1">
    <citation type="journal article" date="2022" name="Nat. Ecol. Evol.">
        <title>A masculinizing supergene underlies an exaggerated male reproductive morph in a spider.</title>
        <authorList>
            <person name="Hendrickx F."/>
            <person name="De Corte Z."/>
            <person name="Sonet G."/>
            <person name="Van Belleghem S.M."/>
            <person name="Kostlbacher S."/>
            <person name="Vangestel C."/>
        </authorList>
    </citation>
    <scope>NUCLEOTIDE SEQUENCE [LARGE SCALE GENOMIC DNA]</scope>
    <source>
        <strain evidence="3">W744_W776</strain>
    </source>
</reference>
<evidence type="ECO:0000259" key="2">
    <source>
        <dbReference type="PROSITE" id="PS50866"/>
    </source>
</evidence>
<comment type="caution">
    <text evidence="3">The sequence shown here is derived from an EMBL/GenBank/DDBJ whole genome shotgun (WGS) entry which is preliminary data.</text>
</comment>
<dbReference type="GO" id="GO:0005737">
    <property type="term" value="C:cytoplasm"/>
    <property type="evidence" value="ECO:0007669"/>
    <property type="project" value="TreeGrafter"/>
</dbReference>
<feature type="domain" description="CRAL-TRIO" evidence="1">
    <location>
        <begin position="141"/>
        <end position="316"/>
    </location>
</feature>
<dbReference type="InterPro" id="IPR051064">
    <property type="entry name" value="SEC14/CRAL-TRIO_domain"/>
</dbReference>
<dbReference type="Proteomes" id="UP000827092">
    <property type="component" value="Unassembled WGS sequence"/>
</dbReference>
<proteinExistence type="predicted"/>
<dbReference type="SMART" id="SM01100">
    <property type="entry name" value="CRAL_TRIO_N"/>
    <property type="match status" value="1"/>
</dbReference>
<dbReference type="InterPro" id="IPR001251">
    <property type="entry name" value="CRAL-TRIO_dom"/>
</dbReference>
<dbReference type="AlphaFoldDB" id="A0AAV6U8L8"/>
<dbReference type="SMART" id="SM00516">
    <property type="entry name" value="SEC14"/>
    <property type="match status" value="1"/>
</dbReference>
<dbReference type="SUPFAM" id="SSF101576">
    <property type="entry name" value="Supernatant protein factor (SPF), C-terminal domain"/>
    <property type="match status" value="1"/>
</dbReference>
<dbReference type="Pfam" id="PF00650">
    <property type="entry name" value="CRAL_TRIO"/>
    <property type="match status" value="1"/>
</dbReference>
<dbReference type="PROSITE" id="PS50191">
    <property type="entry name" value="CRAL_TRIO"/>
    <property type="match status" value="1"/>
</dbReference>
<name>A0AAV6U8L8_9ARAC</name>